<evidence type="ECO:0000313" key="2">
    <source>
        <dbReference type="EMBL" id="GBO28185.1"/>
    </source>
</evidence>
<comment type="caution">
    <text evidence="1">The sequence shown here is derived from an EMBL/GenBank/DDBJ whole genome shotgun (WGS) entry which is preliminary data.</text>
</comment>
<dbReference type="AlphaFoldDB" id="A0A4Y2G172"/>
<evidence type="ECO:0000313" key="1">
    <source>
        <dbReference type="EMBL" id="GBM46398.1"/>
    </source>
</evidence>
<protein>
    <submittedName>
        <fullName evidence="1">Uncharacterized protein</fullName>
    </submittedName>
</protein>
<gene>
    <name evidence="2" type="ORF">AVEN_116167_1</name>
    <name evidence="1" type="ORF">AVEN_73873_1</name>
</gene>
<dbReference type="EMBL" id="BGPR01051220">
    <property type="protein sequence ID" value="GBO28185.1"/>
    <property type="molecule type" value="Genomic_DNA"/>
</dbReference>
<sequence length="88" mass="9569">MNPNFGPEVQVRVAVFSSSTHSQFPFPSARAPADPGRFIGIWAITLARAPLCVWGVVIKGHIMPAPYLQIASAAKIRGFLFGFFHFGP</sequence>
<organism evidence="1 3">
    <name type="scientific">Araneus ventricosus</name>
    <name type="common">Orbweaver spider</name>
    <name type="synonym">Epeira ventricosa</name>
    <dbReference type="NCBI Taxonomy" id="182803"/>
    <lineage>
        <taxon>Eukaryota</taxon>
        <taxon>Metazoa</taxon>
        <taxon>Ecdysozoa</taxon>
        <taxon>Arthropoda</taxon>
        <taxon>Chelicerata</taxon>
        <taxon>Arachnida</taxon>
        <taxon>Araneae</taxon>
        <taxon>Araneomorphae</taxon>
        <taxon>Entelegynae</taxon>
        <taxon>Araneoidea</taxon>
        <taxon>Araneidae</taxon>
        <taxon>Araneus</taxon>
    </lineage>
</organism>
<keyword evidence="3" id="KW-1185">Reference proteome</keyword>
<proteinExistence type="predicted"/>
<accession>A0A4Y2G172</accession>
<reference evidence="1 3" key="1">
    <citation type="journal article" date="2019" name="Sci. Rep.">
        <title>Orb-weaving spider Araneus ventricosus genome elucidates the spidroin gene catalogue.</title>
        <authorList>
            <person name="Kono N."/>
            <person name="Nakamura H."/>
            <person name="Ohtoshi R."/>
            <person name="Moran D.A.P."/>
            <person name="Shinohara A."/>
            <person name="Yoshida Y."/>
            <person name="Fujiwara M."/>
            <person name="Mori M."/>
            <person name="Tomita M."/>
            <person name="Arakawa K."/>
        </authorList>
    </citation>
    <scope>NUCLEOTIDE SEQUENCE [LARGE SCALE GENOMIC DNA]</scope>
</reference>
<dbReference type="Proteomes" id="UP000499080">
    <property type="component" value="Unassembled WGS sequence"/>
</dbReference>
<name>A0A4Y2G172_ARAVE</name>
<evidence type="ECO:0000313" key="3">
    <source>
        <dbReference type="Proteomes" id="UP000499080"/>
    </source>
</evidence>
<dbReference type="EMBL" id="BGPR01001135">
    <property type="protein sequence ID" value="GBM46398.1"/>
    <property type="molecule type" value="Genomic_DNA"/>
</dbReference>